<evidence type="ECO:0000259" key="1">
    <source>
        <dbReference type="PROSITE" id="PS50883"/>
    </source>
</evidence>
<dbReference type="InterPro" id="IPR035919">
    <property type="entry name" value="EAL_sf"/>
</dbReference>
<dbReference type="RefSeq" id="WP_039337078.1">
    <property type="nucleotide sequence ID" value="NZ_JTJJ01000151.1"/>
</dbReference>
<dbReference type="InterPro" id="IPR001633">
    <property type="entry name" value="EAL_dom"/>
</dbReference>
<accession>A0A0B1R202</accession>
<gene>
    <name evidence="2" type="ORF">QU24_25775</name>
</gene>
<organism evidence="2 3">
    <name type="scientific">Pantoea rodasii</name>
    <dbReference type="NCBI Taxonomy" id="1076549"/>
    <lineage>
        <taxon>Bacteria</taxon>
        <taxon>Pseudomonadati</taxon>
        <taxon>Pseudomonadota</taxon>
        <taxon>Gammaproteobacteria</taxon>
        <taxon>Enterobacterales</taxon>
        <taxon>Erwiniaceae</taxon>
        <taxon>Pantoea</taxon>
    </lineage>
</organism>
<dbReference type="EMBL" id="JTJJ01000151">
    <property type="protein sequence ID" value="KHJ65212.1"/>
    <property type="molecule type" value="Genomic_DNA"/>
</dbReference>
<sequence length="231" mass="26413">MSAQPQYIFLLEPVHSISGELIAWELLTRFADDADINNKRNPNRDAGFFSQLPADEKWQLFLHQIGKLIQLYQKGFQQIISVNVDRDIVASIFKDTEIQEKLAQLTLMRLEISAFFTARFNSADLLILKGVAKVTPAPLWLDDFGPGYSNLTMLDSGIFEIVKIDKEFFWQFGDGHIFDTLLNHLNELCDGVIVEGVENQSHIDLLAHKKIYGMQGYHWSGFYLSDLLEKS</sequence>
<dbReference type="AlphaFoldDB" id="A0A0B1R202"/>
<dbReference type="PROSITE" id="PS50883">
    <property type="entry name" value="EAL"/>
    <property type="match status" value="1"/>
</dbReference>
<feature type="domain" description="EAL" evidence="1">
    <location>
        <begin position="1"/>
        <end position="231"/>
    </location>
</feature>
<name>A0A0B1R202_9GAMM</name>
<dbReference type="PANTHER" id="PTHR33121">
    <property type="entry name" value="CYCLIC DI-GMP PHOSPHODIESTERASE PDEF"/>
    <property type="match status" value="1"/>
</dbReference>
<dbReference type="SMART" id="SM00052">
    <property type="entry name" value="EAL"/>
    <property type="match status" value="1"/>
</dbReference>
<evidence type="ECO:0000313" key="3">
    <source>
        <dbReference type="Proteomes" id="UP000030853"/>
    </source>
</evidence>
<comment type="caution">
    <text evidence="2">The sequence shown here is derived from an EMBL/GenBank/DDBJ whole genome shotgun (WGS) entry which is preliminary data.</text>
</comment>
<dbReference type="PANTHER" id="PTHR33121:SF78">
    <property type="entry name" value="CYCLIC DI-GMP PHOSPHODIESTERASE PDEH"/>
    <property type="match status" value="1"/>
</dbReference>
<dbReference type="Gene3D" id="3.20.20.450">
    <property type="entry name" value="EAL domain"/>
    <property type="match status" value="1"/>
</dbReference>
<dbReference type="Proteomes" id="UP000030853">
    <property type="component" value="Unassembled WGS sequence"/>
</dbReference>
<dbReference type="GO" id="GO:0071111">
    <property type="term" value="F:cyclic-guanylate-specific phosphodiesterase activity"/>
    <property type="evidence" value="ECO:0007669"/>
    <property type="project" value="InterPro"/>
</dbReference>
<dbReference type="SUPFAM" id="SSF141868">
    <property type="entry name" value="EAL domain-like"/>
    <property type="match status" value="1"/>
</dbReference>
<dbReference type="InterPro" id="IPR050706">
    <property type="entry name" value="Cyclic-di-GMP_PDE-like"/>
</dbReference>
<reference evidence="2 3" key="1">
    <citation type="submission" date="2014-11" db="EMBL/GenBank/DDBJ databases">
        <title>Genome sequencing of Pantoea rodasii ND03.</title>
        <authorList>
            <person name="Muhamad Yunos N.Y."/>
            <person name="Chan K.-G."/>
        </authorList>
    </citation>
    <scope>NUCLEOTIDE SEQUENCE [LARGE SCALE GENOMIC DNA]</scope>
    <source>
        <strain evidence="2 3">ND03</strain>
    </source>
</reference>
<dbReference type="Pfam" id="PF00563">
    <property type="entry name" value="EAL"/>
    <property type="match status" value="1"/>
</dbReference>
<evidence type="ECO:0000313" key="2">
    <source>
        <dbReference type="EMBL" id="KHJ65212.1"/>
    </source>
</evidence>
<proteinExistence type="predicted"/>
<protein>
    <submittedName>
        <fullName evidence="2">Diguanylate phosphodiesterase</fullName>
    </submittedName>
</protein>